<proteinExistence type="predicted"/>
<evidence type="ECO:0008006" key="3">
    <source>
        <dbReference type="Google" id="ProtNLM"/>
    </source>
</evidence>
<protein>
    <recommendedName>
        <fullName evidence="3">DUF3137 domain-containing protein</fullName>
    </recommendedName>
</protein>
<organism evidence="1 2">
    <name type="scientific">Posidoniimonas corsicana</name>
    <dbReference type="NCBI Taxonomy" id="1938618"/>
    <lineage>
        <taxon>Bacteria</taxon>
        <taxon>Pseudomonadati</taxon>
        <taxon>Planctomycetota</taxon>
        <taxon>Planctomycetia</taxon>
        <taxon>Pirellulales</taxon>
        <taxon>Lacipirellulaceae</taxon>
        <taxon>Posidoniimonas</taxon>
    </lineage>
</organism>
<keyword evidence="2" id="KW-1185">Reference proteome</keyword>
<dbReference type="Proteomes" id="UP000316714">
    <property type="component" value="Unassembled WGS sequence"/>
</dbReference>
<sequence>MLPFIIIAAVLVLIVVGAIFSHRAAQARRDALSAIAAERGWTFVADRDRDHDDHFRQFRNFRQGNGRYAYNSLFGSLEVDGQSCALKAGDFHYQTQSTNSKGRTTTHHHHFSYLLADLPHPEVPNMTIRPEGMFDKIGAFFGFDDIDFESVEFSNKFHVSGADKRFAYDVVHPRMMEFLLATRGPTLAICQGHVLVTQSGKWKPEEFPHYVEWLTMFFDRWPQHVLADLKSRA</sequence>
<name>A0A5C5V2D2_9BACT</name>
<evidence type="ECO:0000313" key="2">
    <source>
        <dbReference type="Proteomes" id="UP000316714"/>
    </source>
</evidence>
<dbReference type="RefSeq" id="WP_146568015.1">
    <property type="nucleotide sequence ID" value="NZ_SIHJ01000003.1"/>
</dbReference>
<dbReference type="OrthoDB" id="3429251at2"/>
<reference evidence="1 2" key="1">
    <citation type="submission" date="2019-02" db="EMBL/GenBank/DDBJ databases">
        <title>Deep-cultivation of Planctomycetes and their phenomic and genomic characterization uncovers novel biology.</title>
        <authorList>
            <person name="Wiegand S."/>
            <person name="Jogler M."/>
            <person name="Boedeker C."/>
            <person name="Pinto D."/>
            <person name="Vollmers J."/>
            <person name="Rivas-Marin E."/>
            <person name="Kohn T."/>
            <person name="Peeters S.H."/>
            <person name="Heuer A."/>
            <person name="Rast P."/>
            <person name="Oberbeckmann S."/>
            <person name="Bunk B."/>
            <person name="Jeske O."/>
            <person name="Meyerdierks A."/>
            <person name="Storesund J.E."/>
            <person name="Kallscheuer N."/>
            <person name="Luecker S."/>
            <person name="Lage O.M."/>
            <person name="Pohl T."/>
            <person name="Merkel B.J."/>
            <person name="Hornburger P."/>
            <person name="Mueller R.-W."/>
            <person name="Bruemmer F."/>
            <person name="Labrenz M."/>
            <person name="Spormann A.M."/>
            <person name="Op Den Camp H."/>
            <person name="Overmann J."/>
            <person name="Amann R."/>
            <person name="Jetten M.S.M."/>
            <person name="Mascher T."/>
            <person name="Medema M.H."/>
            <person name="Devos D.P."/>
            <person name="Kaster A.-K."/>
            <person name="Ovreas L."/>
            <person name="Rohde M."/>
            <person name="Galperin M.Y."/>
            <person name="Jogler C."/>
        </authorList>
    </citation>
    <scope>NUCLEOTIDE SEQUENCE [LARGE SCALE GENOMIC DNA]</scope>
    <source>
        <strain evidence="1 2">KOR34</strain>
    </source>
</reference>
<evidence type="ECO:0000313" key="1">
    <source>
        <dbReference type="EMBL" id="TWT32551.1"/>
    </source>
</evidence>
<gene>
    <name evidence="1" type="ORF">KOR34_43140</name>
</gene>
<dbReference type="AlphaFoldDB" id="A0A5C5V2D2"/>
<dbReference type="EMBL" id="SIHJ01000003">
    <property type="protein sequence ID" value="TWT32551.1"/>
    <property type="molecule type" value="Genomic_DNA"/>
</dbReference>
<accession>A0A5C5V2D2</accession>
<comment type="caution">
    <text evidence="1">The sequence shown here is derived from an EMBL/GenBank/DDBJ whole genome shotgun (WGS) entry which is preliminary data.</text>
</comment>